<dbReference type="PANTHER" id="PTHR43736:SF1">
    <property type="entry name" value="DIHYDRONEOPTERIN TRIPHOSPHATE DIPHOSPHATASE"/>
    <property type="match status" value="1"/>
</dbReference>
<reference evidence="5" key="3">
    <citation type="submission" date="2021-05" db="EMBL/GenBank/DDBJ databases">
        <title>Protein family content uncovers lineage relationships and bacterial pathway maintenance mechanisms in DPANN archaea.</title>
        <authorList>
            <person name="Castelle C.J."/>
            <person name="Meheust R."/>
            <person name="Jaffe A.L."/>
            <person name="Seitz K."/>
            <person name="Gong X."/>
            <person name="Baker B.J."/>
            <person name="Banfield J.F."/>
        </authorList>
    </citation>
    <scope>NUCLEOTIDE SEQUENCE</scope>
    <source>
        <strain evidence="5">RIFCSPLOWO2_01_FULL_43_13</strain>
    </source>
</reference>
<evidence type="ECO:0000313" key="4">
    <source>
        <dbReference type="EMBL" id="HIH32736.1"/>
    </source>
</evidence>
<dbReference type="PROSITE" id="PS00893">
    <property type="entry name" value="NUDIX_BOX"/>
    <property type="match status" value="1"/>
</dbReference>
<gene>
    <name evidence="3" type="ORF">HA222_00890</name>
    <name evidence="4" type="ORF">HA227_00635</name>
    <name evidence="5" type="ORF">J4478_04295</name>
</gene>
<protein>
    <submittedName>
        <fullName evidence="4">NUDIX domain-containing protein</fullName>
    </submittedName>
</protein>
<dbReference type="EMBL" id="DUFJ01000014">
    <property type="protein sequence ID" value="HIH32736.1"/>
    <property type="molecule type" value="Genomic_DNA"/>
</dbReference>
<proteinExistence type="predicted"/>
<dbReference type="InterPro" id="IPR000086">
    <property type="entry name" value="NUDIX_hydrolase_dom"/>
</dbReference>
<comment type="caution">
    <text evidence="4">The sequence shown here is derived from an EMBL/GenBank/DDBJ whole genome shotgun (WGS) entry which is preliminary data.</text>
</comment>
<evidence type="ECO:0000256" key="1">
    <source>
        <dbReference type="ARBA" id="ARBA00022801"/>
    </source>
</evidence>
<evidence type="ECO:0000313" key="7">
    <source>
        <dbReference type="Proteomes" id="UP000590964"/>
    </source>
</evidence>
<evidence type="ECO:0000313" key="5">
    <source>
        <dbReference type="EMBL" id="MBS3058593.1"/>
    </source>
</evidence>
<dbReference type="Proteomes" id="UP000527315">
    <property type="component" value="Unassembled WGS sequence"/>
</dbReference>
<name>A0A7J4KZG2_9ARCH</name>
<dbReference type="AlphaFoldDB" id="A0A7J4KZG2"/>
<dbReference type="InterPro" id="IPR020084">
    <property type="entry name" value="NUDIX_hydrolase_CS"/>
</dbReference>
<reference evidence="6 7" key="1">
    <citation type="journal article" date="2020" name="bioRxiv">
        <title>A rank-normalized archaeal taxonomy based on genome phylogeny resolves widespread incomplete and uneven classifications.</title>
        <authorList>
            <person name="Rinke C."/>
            <person name="Chuvochina M."/>
            <person name="Mussig A.J."/>
            <person name="Chaumeil P.-A."/>
            <person name="Waite D.W."/>
            <person name="Whitman W.B."/>
            <person name="Parks D.H."/>
            <person name="Hugenholtz P."/>
        </authorList>
    </citation>
    <scope>NUCLEOTIDE SEQUENCE [LARGE SCALE GENOMIC DNA]</scope>
</reference>
<dbReference type="Proteomes" id="UP000590964">
    <property type="component" value="Unassembled WGS sequence"/>
</dbReference>
<accession>A0A7J4KZG2</accession>
<keyword evidence="1" id="KW-0378">Hydrolase</keyword>
<dbReference type="Gene3D" id="3.90.79.10">
    <property type="entry name" value="Nucleoside Triphosphate Pyrophosphohydrolase"/>
    <property type="match status" value="1"/>
</dbReference>
<sequence length="141" mass="16601">MTEQKFPEPTCGALIFNKEDKIFLMKSHKWKNKYVIPGGHVELGEKIEDALKREVKEETDLDVFNAVFICFQEFVYDPIFWKKKHFIFFDFACKTNSTKVQLNSEGQDFVWVTIQEALSLPVEPYTMKTIKEFIKKFPSGF</sequence>
<dbReference type="SUPFAM" id="SSF55811">
    <property type="entry name" value="Nudix"/>
    <property type="match status" value="1"/>
</dbReference>
<dbReference type="PROSITE" id="PS51462">
    <property type="entry name" value="NUDIX"/>
    <property type="match status" value="1"/>
</dbReference>
<dbReference type="EMBL" id="JAGVWB010000029">
    <property type="protein sequence ID" value="MBS3058593.1"/>
    <property type="molecule type" value="Genomic_DNA"/>
</dbReference>
<dbReference type="Proteomes" id="UP000680185">
    <property type="component" value="Unassembled WGS sequence"/>
</dbReference>
<organism evidence="4 6">
    <name type="scientific">Candidatus Iainarchaeum sp</name>
    <dbReference type="NCBI Taxonomy" id="3101447"/>
    <lineage>
        <taxon>Archaea</taxon>
        <taxon>Candidatus Iainarchaeota</taxon>
        <taxon>Candidatus Iainarchaeia</taxon>
        <taxon>Candidatus Iainarchaeales</taxon>
        <taxon>Candidatus Iainarchaeaceae</taxon>
        <taxon>Candidatus Iainarchaeum</taxon>
    </lineage>
</organism>
<feature type="domain" description="Nudix hydrolase" evidence="2">
    <location>
        <begin position="6"/>
        <end position="135"/>
    </location>
</feature>
<dbReference type="PRINTS" id="PR00502">
    <property type="entry name" value="NUDIXFAMILY"/>
</dbReference>
<dbReference type="InterPro" id="IPR020476">
    <property type="entry name" value="Nudix_hydrolase"/>
</dbReference>
<evidence type="ECO:0000313" key="6">
    <source>
        <dbReference type="Proteomes" id="UP000527315"/>
    </source>
</evidence>
<dbReference type="Pfam" id="PF00293">
    <property type="entry name" value="NUDIX"/>
    <property type="match status" value="1"/>
</dbReference>
<dbReference type="InterPro" id="IPR015797">
    <property type="entry name" value="NUDIX_hydrolase-like_dom_sf"/>
</dbReference>
<reference evidence="5" key="2">
    <citation type="submission" date="2021-03" db="EMBL/GenBank/DDBJ databases">
        <authorList>
            <person name="Jaffe A."/>
        </authorList>
    </citation>
    <scope>NUCLEOTIDE SEQUENCE</scope>
    <source>
        <strain evidence="5">RIFCSPLOWO2_01_FULL_43_13</strain>
    </source>
</reference>
<evidence type="ECO:0000313" key="3">
    <source>
        <dbReference type="EMBL" id="HIH21204.1"/>
    </source>
</evidence>
<dbReference type="EMBL" id="DUFW01000014">
    <property type="protein sequence ID" value="HIH21204.1"/>
    <property type="molecule type" value="Genomic_DNA"/>
</dbReference>
<dbReference type="GO" id="GO:0016787">
    <property type="term" value="F:hydrolase activity"/>
    <property type="evidence" value="ECO:0007669"/>
    <property type="project" value="UniProtKB-KW"/>
</dbReference>
<evidence type="ECO:0000259" key="2">
    <source>
        <dbReference type="PROSITE" id="PS51462"/>
    </source>
</evidence>
<dbReference type="PANTHER" id="PTHR43736">
    <property type="entry name" value="ADP-RIBOSE PYROPHOSPHATASE"/>
    <property type="match status" value="1"/>
</dbReference>